<evidence type="ECO:0000256" key="3">
    <source>
        <dbReference type="ARBA" id="ARBA00008661"/>
    </source>
</evidence>
<reference evidence="14" key="1">
    <citation type="submission" date="2025-08" db="UniProtKB">
        <authorList>
            <consortium name="Ensembl"/>
        </authorList>
    </citation>
    <scope>IDENTIFICATION</scope>
</reference>
<name>A0A8C6VGK8_NAJNA</name>
<dbReference type="GO" id="GO:0006493">
    <property type="term" value="P:protein O-linked glycosylation"/>
    <property type="evidence" value="ECO:0007669"/>
    <property type="project" value="TreeGrafter"/>
</dbReference>
<dbReference type="AlphaFoldDB" id="A0A8C6VGK8"/>
<dbReference type="Ensembl" id="ENSNNAT00000004179.1">
    <property type="protein sequence ID" value="ENSNNAP00000003993.1"/>
    <property type="gene ID" value="ENSNNAG00000002701.1"/>
</dbReference>
<keyword evidence="15" id="KW-1185">Reference proteome</keyword>
<evidence type="ECO:0000313" key="14">
    <source>
        <dbReference type="Ensembl" id="ENSNNAP00000003993.1"/>
    </source>
</evidence>
<evidence type="ECO:0000256" key="9">
    <source>
        <dbReference type="ARBA" id="ARBA00023034"/>
    </source>
</evidence>
<comment type="pathway">
    <text evidence="2">Protein modification; protein glycosylation.</text>
</comment>
<keyword evidence="11" id="KW-0472">Membrane</keyword>
<dbReference type="Proteomes" id="UP000694559">
    <property type="component" value="Unplaced"/>
</dbReference>
<accession>A0A8C6VGK8</accession>
<dbReference type="FunFam" id="3.90.550.50:FF:000001">
    <property type="entry name" value="Hexosyltransferase"/>
    <property type="match status" value="1"/>
</dbReference>
<keyword evidence="10" id="KW-0443">Lipid metabolism</keyword>
<evidence type="ECO:0000256" key="7">
    <source>
        <dbReference type="ARBA" id="ARBA00022968"/>
    </source>
</evidence>
<keyword evidence="7" id="KW-0735">Signal-anchor</keyword>
<evidence type="ECO:0000256" key="5">
    <source>
        <dbReference type="ARBA" id="ARBA00022679"/>
    </source>
</evidence>
<dbReference type="InterPro" id="IPR002659">
    <property type="entry name" value="Glyco_trans_31"/>
</dbReference>
<evidence type="ECO:0000256" key="2">
    <source>
        <dbReference type="ARBA" id="ARBA00004922"/>
    </source>
</evidence>
<evidence type="ECO:0000256" key="10">
    <source>
        <dbReference type="ARBA" id="ARBA00023098"/>
    </source>
</evidence>
<dbReference type="Pfam" id="PF01762">
    <property type="entry name" value="Galactosyl_T"/>
    <property type="match status" value="1"/>
</dbReference>
<dbReference type="GO" id="GO:0016758">
    <property type="term" value="F:hexosyltransferase activity"/>
    <property type="evidence" value="ECO:0007669"/>
    <property type="project" value="InterPro"/>
</dbReference>
<comment type="similarity">
    <text evidence="3 13">Belongs to the glycosyltransferase 31 family.</text>
</comment>
<comment type="subcellular location">
    <subcellularLocation>
        <location evidence="1 13">Golgi apparatus membrane</location>
        <topology evidence="1 13">Single-pass type II membrane protein</topology>
    </subcellularLocation>
</comment>
<sequence>MTAMPPRWKRSRCTLTQLLFRLLCSLATLLVLSFLASIHREDPLSLLSQMGSSVGEQFIDTLLQPPPSAFPLSPSPCALTTPWLLVLVASAPGHEARRAAVRHSWGGARIAGGQSMHTVFTVGLPGDVAQQAALEREAAEHGDLLQAPFADTYRNLTLKTLAMLGWATTHCPTARFLLKADDDMFLNLPALVQHLQQLAGPPAAYLGYVYSHVAPIHNPHSRHYVPTLLYPEPAFPPYCSGSAYVLSAPAAAAVLGAARLLPLLPVEDVFVGLCAHHAGIAPRHLNHMAGATHYPPDACCYREVLLSVHEVEPAEMLSMWEAAEHPCTAWQRFLGLTRCQVLAWLALGLPDSGTENNFIST</sequence>
<proteinExistence type="inferred from homology"/>
<protein>
    <recommendedName>
        <fullName evidence="13">Hexosyltransferase</fullName>
        <ecNumber evidence="13">2.4.1.-</ecNumber>
    </recommendedName>
</protein>
<dbReference type="PANTHER" id="PTHR11214:SF378">
    <property type="entry name" value="BETA-1,3-GALACTOSYLTRANSFERASE 4"/>
    <property type="match status" value="1"/>
</dbReference>
<evidence type="ECO:0000256" key="6">
    <source>
        <dbReference type="ARBA" id="ARBA00022692"/>
    </source>
</evidence>
<evidence type="ECO:0000256" key="1">
    <source>
        <dbReference type="ARBA" id="ARBA00004323"/>
    </source>
</evidence>
<dbReference type="OrthoDB" id="2139606at2759"/>
<dbReference type="GO" id="GO:0000139">
    <property type="term" value="C:Golgi membrane"/>
    <property type="evidence" value="ECO:0007669"/>
    <property type="project" value="UniProtKB-SubCell"/>
</dbReference>
<keyword evidence="8" id="KW-1133">Transmembrane helix</keyword>
<keyword evidence="5" id="KW-0808">Transferase</keyword>
<dbReference type="Gene3D" id="3.90.550.50">
    <property type="match status" value="1"/>
</dbReference>
<keyword evidence="9 13" id="KW-0333">Golgi apparatus</keyword>
<evidence type="ECO:0000256" key="11">
    <source>
        <dbReference type="ARBA" id="ARBA00023136"/>
    </source>
</evidence>
<keyword evidence="12" id="KW-0325">Glycoprotein</keyword>
<evidence type="ECO:0000313" key="15">
    <source>
        <dbReference type="Proteomes" id="UP000694559"/>
    </source>
</evidence>
<organism evidence="14 15">
    <name type="scientific">Naja naja</name>
    <name type="common">Indian cobra</name>
    <dbReference type="NCBI Taxonomy" id="35670"/>
    <lineage>
        <taxon>Eukaryota</taxon>
        <taxon>Metazoa</taxon>
        <taxon>Chordata</taxon>
        <taxon>Craniata</taxon>
        <taxon>Vertebrata</taxon>
        <taxon>Euteleostomi</taxon>
        <taxon>Lepidosauria</taxon>
        <taxon>Squamata</taxon>
        <taxon>Bifurcata</taxon>
        <taxon>Unidentata</taxon>
        <taxon>Episquamata</taxon>
        <taxon>Toxicofera</taxon>
        <taxon>Serpentes</taxon>
        <taxon>Colubroidea</taxon>
        <taxon>Elapidae</taxon>
        <taxon>Elapinae</taxon>
        <taxon>Naja</taxon>
    </lineage>
</organism>
<evidence type="ECO:0000256" key="13">
    <source>
        <dbReference type="RuleBase" id="RU363063"/>
    </source>
</evidence>
<evidence type="ECO:0000256" key="4">
    <source>
        <dbReference type="ARBA" id="ARBA00022676"/>
    </source>
</evidence>
<reference evidence="14" key="2">
    <citation type="submission" date="2025-09" db="UniProtKB">
        <authorList>
            <consortium name="Ensembl"/>
        </authorList>
    </citation>
    <scope>IDENTIFICATION</scope>
</reference>
<evidence type="ECO:0000256" key="8">
    <source>
        <dbReference type="ARBA" id="ARBA00022989"/>
    </source>
</evidence>
<dbReference type="PANTHER" id="PTHR11214">
    <property type="entry name" value="BETA-1,3-N-ACETYLGLUCOSAMINYLTRANSFERASE"/>
    <property type="match status" value="1"/>
</dbReference>
<dbReference type="GO" id="GO:0006629">
    <property type="term" value="P:lipid metabolic process"/>
    <property type="evidence" value="ECO:0007669"/>
    <property type="project" value="UniProtKB-KW"/>
</dbReference>
<keyword evidence="4 13" id="KW-0328">Glycosyltransferase</keyword>
<dbReference type="GeneTree" id="ENSGT00940000161798"/>
<dbReference type="OMA" id="NGCCYST"/>
<keyword evidence="6" id="KW-0812">Transmembrane</keyword>
<evidence type="ECO:0000256" key="12">
    <source>
        <dbReference type="ARBA" id="ARBA00023180"/>
    </source>
</evidence>
<dbReference type="EC" id="2.4.1.-" evidence="13"/>